<keyword evidence="4" id="KW-1185">Reference proteome</keyword>
<organism evidence="3 4">
    <name type="scientific">Azospira inquinata</name>
    <dbReference type="NCBI Taxonomy" id="2785627"/>
    <lineage>
        <taxon>Bacteria</taxon>
        <taxon>Pseudomonadati</taxon>
        <taxon>Pseudomonadota</taxon>
        <taxon>Betaproteobacteria</taxon>
        <taxon>Rhodocyclales</taxon>
        <taxon>Rhodocyclaceae</taxon>
        <taxon>Azospira</taxon>
    </lineage>
</organism>
<protein>
    <submittedName>
        <fullName evidence="3">Autotransporter domain-containing protein</fullName>
    </submittedName>
</protein>
<reference evidence="3" key="1">
    <citation type="submission" date="2020-11" db="EMBL/GenBank/DDBJ databases">
        <title>Azospira inquinata sp. nov.</title>
        <authorList>
            <person name="Moe W.M."/>
            <person name="Mikes M.C."/>
        </authorList>
    </citation>
    <scope>NUCLEOTIDE SEQUENCE</scope>
    <source>
        <strain evidence="3">Azo-3</strain>
    </source>
</reference>
<dbReference type="NCBIfam" id="TIGR02601">
    <property type="entry name" value="autotrns_rpt"/>
    <property type="match status" value="2"/>
</dbReference>
<dbReference type="EMBL" id="CP064782">
    <property type="protein sequence ID" value="QWT49257.1"/>
    <property type="molecule type" value="Genomic_DNA"/>
</dbReference>
<dbReference type="Pfam" id="PF12951">
    <property type="entry name" value="PATR"/>
    <property type="match status" value="2"/>
</dbReference>
<evidence type="ECO:0000259" key="2">
    <source>
        <dbReference type="PROSITE" id="PS51208"/>
    </source>
</evidence>
<evidence type="ECO:0000256" key="1">
    <source>
        <dbReference type="ARBA" id="ARBA00022729"/>
    </source>
</evidence>
<dbReference type="Pfam" id="PF03797">
    <property type="entry name" value="Autotransporter"/>
    <property type="match status" value="1"/>
</dbReference>
<dbReference type="PROSITE" id="PS51208">
    <property type="entry name" value="AUTOTRANSPORTER"/>
    <property type="match status" value="1"/>
</dbReference>
<proteinExistence type="predicted"/>
<feature type="domain" description="Autotransporter" evidence="2">
    <location>
        <begin position="562"/>
        <end position="843"/>
    </location>
</feature>
<dbReference type="InterPro" id="IPR013425">
    <property type="entry name" value="Autotrns_rpt"/>
</dbReference>
<sequence length="843" mass="85870">MTVSAPGGTAIALWNTSGVSGTTVVNQGTLNAHFYASDVGLFNPGSMVALVNTGTIQGWSNGIYNPGTLGTLTNTGIIGSQYNRSLYNTGQVTTLNNAQGGATPLRVYGNLPIQYNLIINNQSYGGYGVLLYGGGGTDTMAFNIYGNTGTTLVGGVAASSVAAGTYYDVLQGFTSLNHLTGTSGSYGGLNYQLVADTANAGFWNLVFSLPASNINAGNTYQSSALLSSVNPVFDGGTLQVSGATTIPTAFTVSSQNGAIDQNGHAANFSGAIVGTGKLTIVNTGTPLLGSVTLSGNNTYSGGTEVDAGANLVINDPANLGAASGTLSLVGSATVPAVLTTTRTMTLTNPITVAYDPTFNVAPGTTLTVSSVIGDGGAAGDVVVDGGGTLALTNTNTYTGPTTVNAGSTLALVGNGSVATSSAVTNNGSFDLSRASAPVTLGGTYTQGSTGTLALGLGTGGTVPLTVAGTAQLAGNLSLVAGSGQYAIGRYTLIQAQHINGQFASFTSNLASLTPLGVGLDYTGTGVYLSLAPNAQATQTTLQQNAESLGALMGVQRAALQNALGYDCTLFGKNDLCLSVGGRSVQSPSGNFADQGASLTLAYRPTPRARIGAFVEQGAYLHSPAGIHQNQVDPTAGLFANWQRQEDGQGWNLGGSLVFSNSDLNLRRSASALTEGGQGNSRFNGQAYQLQARYVQPLSNGGSVAPYLGVRYSRLRRSAYGESGASQVMWPVSYASLTQKALSLIAGAEWNLPLSDRWQGSARMGVEQVLHDSLDALNGTSSIPGLSSFSEAMPDRQHTLGSLGVGLAYRISPTARLSLSGAWQQQMFGERSLTVLTAAYSLGF</sequence>
<dbReference type="SMART" id="SM00869">
    <property type="entry name" value="Autotransporter"/>
    <property type="match status" value="1"/>
</dbReference>
<gene>
    <name evidence="3" type="ORF">Azoinq_01155</name>
</gene>
<dbReference type="Proteomes" id="UP000683428">
    <property type="component" value="Chromosome"/>
</dbReference>
<dbReference type="InterPro" id="IPR005546">
    <property type="entry name" value="Autotransporte_beta"/>
</dbReference>
<dbReference type="KEGG" id="aiq:Azoinq_01155"/>
<dbReference type="RefSeq" id="WP_216127735.1">
    <property type="nucleotide sequence ID" value="NZ_CP064782.1"/>
</dbReference>
<name>A0A975SMX4_9RHOO</name>
<accession>A0A975SMX4</accession>
<evidence type="ECO:0000313" key="3">
    <source>
        <dbReference type="EMBL" id="QWT49257.1"/>
    </source>
</evidence>
<dbReference type="AlphaFoldDB" id="A0A975SMX4"/>
<evidence type="ECO:0000313" key="4">
    <source>
        <dbReference type="Proteomes" id="UP000683428"/>
    </source>
</evidence>
<keyword evidence="1" id="KW-0732">Signal</keyword>